<dbReference type="Pfam" id="PF01029">
    <property type="entry name" value="NusB"/>
    <property type="match status" value="1"/>
</dbReference>
<evidence type="ECO:0000256" key="5">
    <source>
        <dbReference type="ARBA" id="ARBA00022552"/>
    </source>
</evidence>
<evidence type="ECO:0000259" key="14">
    <source>
        <dbReference type="PROSITE" id="PS51686"/>
    </source>
</evidence>
<evidence type="ECO:0000256" key="7">
    <source>
        <dbReference type="ARBA" id="ARBA00022679"/>
    </source>
</evidence>
<evidence type="ECO:0000256" key="4">
    <source>
        <dbReference type="ARBA" id="ARBA00022490"/>
    </source>
</evidence>
<comment type="subcellular location">
    <subcellularLocation>
        <location evidence="2">Cytoplasm</location>
    </subcellularLocation>
</comment>
<dbReference type="Pfam" id="PF01189">
    <property type="entry name" value="Methyltr_RsmB-F"/>
    <property type="match status" value="1"/>
</dbReference>
<evidence type="ECO:0000256" key="12">
    <source>
        <dbReference type="ARBA" id="ARBA00047283"/>
    </source>
</evidence>
<dbReference type="EMBL" id="ACZL01000015">
    <property type="protein sequence ID" value="EHI55857.1"/>
    <property type="molecule type" value="Genomic_DNA"/>
</dbReference>
<feature type="binding site" evidence="13">
    <location>
        <position position="327"/>
    </location>
    <ligand>
        <name>S-adenosyl-L-methionine</name>
        <dbReference type="ChEBI" id="CHEBI:59789"/>
    </ligand>
</feature>
<evidence type="ECO:0000313" key="16">
    <source>
        <dbReference type="Proteomes" id="UP000003011"/>
    </source>
</evidence>
<dbReference type="CDD" id="cd02440">
    <property type="entry name" value="AdoMet_MTases"/>
    <property type="match status" value="1"/>
</dbReference>
<accession>G5GH60</accession>
<evidence type="ECO:0000256" key="8">
    <source>
        <dbReference type="ARBA" id="ARBA00022691"/>
    </source>
</evidence>
<dbReference type="GO" id="GO:0005737">
    <property type="term" value="C:cytoplasm"/>
    <property type="evidence" value="ECO:0007669"/>
    <property type="project" value="UniProtKB-SubCell"/>
</dbReference>
<dbReference type="InterPro" id="IPR029063">
    <property type="entry name" value="SAM-dependent_MTases_sf"/>
</dbReference>
<dbReference type="InterPro" id="IPR023267">
    <property type="entry name" value="RCMT"/>
</dbReference>
<evidence type="ECO:0000256" key="13">
    <source>
        <dbReference type="PROSITE-ProRule" id="PRU01023"/>
    </source>
</evidence>
<dbReference type="HOGENOM" id="CLU_005316_0_1_9"/>
<dbReference type="GO" id="GO:0006355">
    <property type="term" value="P:regulation of DNA-templated transcription"/>
    <property type="evidence" value="ECO:0007669"/>
    <property type="project" value="InterPro"/>
</dbReference>
<evidence type="ECO:0000256" key="9">
    <source>
        <dbReference type="ARBA" id="ARBA00022884"/>
    </source>
</evidence>
<dbReference type="SUPFAM" id="SSF53335">
    <property type="entry name" value="S-adenosyl-L-methionine-dependent methyltransferases"/>
    <property type="match status" value="1"/>
</dbReference>
<feature type="binding site" evidence="13">
    <location>
        <begin position="258"/>
        <end position="264"/>
    </location>
    <ligand>
        <name>S-adenosyl-L-methionine</name>
        <dbReference type="ChEBI" id="CHEBI:59789"/>
    </ligand>
</feature>
<dbReference type="PROSITE" id="PS51686">
    <property type="entry name" value="SAM_MT_RSMB_NOP"/>
    <property type="match status" value="1"/>
</dbReference>
<comment type="similarity">
    <text evidence="13">Belongs to the class I-like SAM-binding methyltransferase superfamily. RsmB/NOP family.</text>
</comment>
<organism evidence="15 16">
    <name type="scientific">Johnsonella ignava ATCC 51276</name>
    <dbReference type="NCBI Taxonomy" id="679200"/>
    <lineage>
        <taxon>Bacteria</taxon>
        <taxon>Bacillati</taxon>
        <taxon>Bacillota</taxon>
        <taxon>Clostridia</taxon>
        <taxon>Lachnospirales</taxon>
        <taxon>Lachnospiraceae</taxon>
        <taxon>Johnsonella</taxon>
    </lineage>
</organism>
<dbReference type="OrthoDB" id="9810297at2"/>
<dbReference type="InterPro" id="IPR054728">
    <property type="entry name" value="RsmB-like_ferredoxin"/>
</dbReference>
<dbReference type="InterPro" id="IPR004573">
    <property type="entry name" value="rRNA_ssu_MeTfrase_B"/>
</dbReference>
<dbReference type="EC" id="2.1.1.176" evidence="3"/>
<dbReference type="Gene3D" id="3.40.50.150">
    <property type="entry name" value="Vaccinia Virus protein VP39"/>
    <property type="match status" value="1"/>
</dbReference>
<sequence length="455" mass="50921">MADKHINEREIAVEIISIAGSGNKNINELLDMAMKKYAYISKAERAFISRLVKGTYENLICIDYIIGLYSNVKPLKIRPYIKNILRISIYQIMYMDKIHAAAVCNEAVKLTKKHGFYGLKGYVNAVLRKTASNISAIEFPDDRIKYSMPEWIMDLLEKRFNHTDTLAICEAFLAKSPLSIRINISNTCTGEVVEKLKDSGIEVSYSDFFDELIYISGFDNLAGLGVLSGKEAYIQDLGSFIVTKMAGIKQGDTVVDLCAAPGGKTIHAADILNGSGKVLAFDLSENKLRRLEENAERSGFKNIYCSINDASCFNKELEKIADVVIADLPCSGLGVIGRKPDIKYNMTPEKCENLAGLQRSILDKAALYVKDGGRLIYSTCTLNSAENEENVEYFLKNNHDFKMVDLEKCADIGFDFNEFKKRFNSDTSKKGCVQLIPTKYSHDGFFIAVFEKIIK</sequence>
<dbReference type="InterPro" id="IPR001678">
    <property type="entry name" value="MeTrfase_RsmB-F_NOP2_dom"/>
</dbReference>
<evidence type="ECO:0000256" key="1">
    <source>
        <dbReference type="ARBA" id="ARBA00002724"/>
    </source>
</evidence>
<comment type="function">
    <text evidence="1">Specifically methylates the cytosine at position 967 (m5C967) of 16S rRNA.</text>
</comment>
<dbReference type="PATRIC" id="fig|679200.3.peg.950"/>
<dbReference type="Pfam" id="PF22458">
    <property type="entry name" value="RsmF-B_ferredox"/>
    <property type="match status" value="1"/>
</dbReference>
<keyword evidence="8 13" id="KW-0949">S-adenosyl-L-methionine</keyword>
<evidence type="ECO:0000313" key="15">
    <source>
        <dbReference type="EMBL" id="EHI55857.1"/>
    </source>
</evidence>
<dbReference type="RefSeq" id="WP_005540198.1">
    <property type="nucleotide sequence ID" value="NZ_JH378831.1"/>
</dbReference>
<evidence type="ECO:0000256" key="10">
    <source>
        <dbReference type="ARBA" id="ARBA00030399"/>
    </source>
</evidence>
<dbReference type="PRINTS" id="PR02008">
    <property type="entry name" value="RCMTFAMILY"/>
</dbReference>
<keyword evidence="5" id="KW-0698">rRNA processing</keyword>
<keyword evidence="9 13" id="KW-0694">RNA-binding</keyword>
<feature type="binding site" evidence="13">
    <location>
        <position position="282"/>
    </location>
    <ligand>
        <name>S-adenosyl-L-methionine</name>
        <dbReference type="ChEBI" id="CHEBI:59789"/>
    </ligand>
</feature>
<keyword evidence="6 13" id="KW-0489">Methyltransferase</keyword>
<name>G5GH60_9FIRM</name>
<feature type="binding site" evidence="13">
    <location>
        <position position="309"/>
    </location>
    <ligand>
        <name>S-adenosyl-L-methionine</name>
        <dbReference type="ChEBI" id="CHEBI:59789"/>
    </ligand>
</feature>
<keyword evidence="16" id="KW-1185">Reference proteome</keyword>
<dbReference type="SUPFAM" id="SSF48013">
    <property type="entry name" value="NusB-like"/>
    <property type="match status" value="1"/>
</dbReference>
<evidence type="ECO:0000256" key="3">
    <source>
        <dbReference type="ARBA" id="ARBA00012140"/>
    </source>
</evidence>
<dbReference type="PANTHER" id="PTHR22807:SF53">
    <property type="entry name" value="RIBOSOMAL RNA SMALL SUBUNIT METHYLTRANSFERASE B-RELATED"/>
    <property type="match status" value="1"/>
</dbReference>
<comment type="catalytic activity">
    <reaction evidence="12">
        <text>cytidine(967) in 16S rRNA + S-adenosyl-L-methionine = 5-methylcytidine(967) in 16S rRNA + S-adenosyl-L-homocysteine + H(+)</text>
        <dbReference type="Rhea" id="RHEA:42748"/>
        <dbReference type="Rhea" id="RHEA-COMP:10219"/>
        <dbReference type="Rhea" id="RHEA-COMP:10220"/>
        <dbReference type="ChEBI" id="CHEBI:15378"/>
        <dbReference type="ChEBI" id="CHEBI:57856"/>
        <dbReference type="ChEBI" id="CHEBI:59789"/>
        <dbReference type="ChEBI" id="CHEBI:74483"/>
        <dbReference type="ChEBI" id="CHEBI:82748"/>
        <dbReference type="EC" id="2.1.1.176"/>
    </reaction>
</comment>
<dbReference type="InterPro" id="IPR006027">
    <property type="entry name" value="NusB_RsmB_TIM44"/>
</dbReference>
<dbReference type="InterPro" id="IPR035926">
    <property type="entry name" value="NusB-like_sf"/>
</dbReference>
<dbReference type="Proteomes" id="UP000003011">
    <property type="component" value="Unassembled WGS sequence"/>
</dbReference>
<dbReference type="eggNOG" id="COG0781">
    <property type="taxonomic scope" value="Bacteria"/>
</dbReference>
<evidence type="ECO:0000256" key="2">
    <source>
        <dbReference type="ARBA" id="ARBA00004496"/>
    </source>
</evidence>
<dbReference type="InterPro" id="IPR049560">
    <property type="entry name" value="MeTrfase_RsmB-F_NOP2_cat"/>
</dbReference>
<dbReference type="NCBIfam" id="TIGR00563">
    <property type="entry name" value="rsmB"/>
    <property type="match status" value="1"/>
</dbReference>
<dbReference type="GO" id="GO:0008649">
    <property type="term" value="F:rRNA methyltransferase activity"/>
    <property type="evidence" value="ECO:0007669"/>
    <property type="project" value="InterPro"/>
</dbReference>
<evidence type="ECO:0000256" key="6">
    <source>
        <dbReference type="ARBA" id="ARBA00022603"/>
    </source>
</evidence>
<keyword evidence="4" id="KW-0963">Cytoplasm</keyword>
<dbReference type="AlphaFoldDB" id="G5GH60"/>
<dbReference type="eggNOG" id="COG0144">
    <property type="taxonomic scope" value="Bacteria"/>
</dbReference>
<keyword evidence="7 13" id="KW-0808">Transferase</keyword>
<feature type="active site" description="Nucleophile" evidence="13">
    <location>
        <position position="380"/>
    </location>
</feature>
<reference evidence="15 16" key="1">
    <citation type="submission" date="2011-08" db="EMBL/GenBank/DDBJ databases">
        <title>The Genome Sequence of Johnsonella ignava ATCC 51276.</title>
        <authorList>
            <consortium name="The Broad Institute Genome Sequencing Platform"/>
            <person name="Earl A."/>
            <person name="Ward D."/>
            <person name="Feldgarden M."/>
            <person name="Gevers D."/>
            <person name="Izard J."/>
            <person name="Blanton J.M."/>
            <person name="Baranova O.V."/>
            <person name="Dewhirst F.E."/>
            <person name="Young S.K."/>
            <person name="Zeng Q."/>
            <person name="Gargeya S."/>
            <person name="Fitzgerald M."/>
            <person name="Haas B."/>
            <person name="Abouelleil A."/>
            <person name="Alvarado L."/>
            <person name="Arachchi H.M."/>
            <person name="Berlin A."/>
            <person name="Brown A."/>
            <person name="Chapman S.B."/>
            <person name="Chen Z."/>
            <person name="Dunbar C."/>
            <person name="Freedman E."/>
            <person name="Gearin G."/>
            <person name="Gellesch M."/>
            <person name="Goldberg J."/>
            <person name="Griggs A."/>
            <person name="Gujja S."/>
            <person name="Heiman D."/>
            <person name="Howarth C."/>
            <person name="Larson L."/>
            <person name="Lui A."/>
            <person name="MacDonald P.J.P."/>
            <person name="Montmayeur A."/>
            <person name="Murphy C."/>
            <person name="Neiman D."/>
            <person name="Pearson M."/>
            <person name="Priest M."/>
            <person name="Roberts A."/>
            <person name="Saif S."/>
            <person name="Shea T."/>
            <person name="Shenoy N."/>
            <person name="Sisk P."/>
            <person name="Stolte C."/>
            <person name="Sykes S."/>
            <person name="Wortman J."/>
            <person name="Nusbaum C."/>
            <person name="Birren B."/>
        </authorList>
    </citation>
    <scope>NUCLEOTIDE SEQUENCE [LARGE SCALE GENOMIC DNA]</scope>
    <source>
        <strain evidence="15 16">ATCC 51276</strain>
    </source>
</reference>
<dbReference type="Gene3D" id="1.10.940.10">
    <property type="entry name" value="NusB-like"/>
    <property type="match status" value="1"/>
</dbReference>
<proteinExistence type="inferred from homology"/>
<gene>
    <name evidence="15" type="ORF">HMPREF9333_00900</name>
</gene>
<dbReference type="GO" id="GO:0003723">
    <property type="term" value="F:RNA binding"/>
    <property type="evidence" value="ECO:0007669"/>
    <property type="project" value="UniProtKB-UniRule"/>
</dbReference>
<dbReference type="STRING" id="679200.HMPREF9333_00900"/>
<protein>
    <recommendedName>
        <fullName evidence="3">16S rRNA (cytosine(967)-C(5))-methyltransferase</fullName>
        <ecNumber evidence="3">2.1.1.176</ecNumber>
    </recommendedName>
    <alternativeName>
        <fullName evidence="10">16S rRNA m5C967 methyltransferase</fullName>
    </alternativeName>
    <alternativeName>
        <fullName evidence="11">rRNA (cytosine-C(5)-)-methyltransferase RsmB</fullName>
    </alternativeName>
</protein>
<evidence type="ECO:0000256" key="11">
    <source>
        <dbReference type="ARBA" id="ARBA00031088"/>
    </source>
</evidence>
<comment type="caution">
    <text evidence="15">The sequence shown here is derived from an EMBL/GenBank/DDBJ whole genome shotgun (WGS) entry which is preliminary data.</text>
</comment>
<feature type="domain" description="SAM-dependent MTase RsmB/NOP-type" evidence="14">
    <location>
        <begin position="168"/>
        <end position="453"/>
    </location>
</feature>
<dbReference type="NCBIfam" id="NF011494">
    <property type="entry name" value="PRK14902.1"/>
    <property type="match status" value="1"/>
</dbReference>
<dbReference type="PANTHER" id="PTHR22807">
    <property type="entry name" value="NOP2 YEAST -RELATED NOL1/NOP2/FMU SUN DOMAIN-CONTAINING"/>
    <property type="match status" value="1"/>
</dbReference>